<dbReference type="EMBL" id="JQ436928">
    <property type="protein sequence ID" value="AFJ79555.1"/>
    <property type="molecule type" value="Genomic_DNA"/>
</dbReference>
<name>I2DBG9_LACPN</name>
<protein>
    <submittedName>
        <fullName evidence="1">Putative peptide</fullName>
    </submittedName>
</protein>
<proteinExistence type="predicted"/>
<sequence length="30" mass="3272">MKKVTDGKDMVGSNYYKKKTTLVPKAIIGG</sequence>
<reference evidence="1" key="1">
    <citation type="submission" date="2012-01" db="EMBL/GenBank/DDBJ databases">
        <title>Characterization of the locus responsible for the bacteriocin production in Lactobacillus plantarum LR/14.</title>
        <authorList>
            <person name="Ghosh N."/>
            <person name="Srivastava S."/>
        </authorList>
    </citation>
    <scope>NUCLEOTIDE SEQUENCE</scope>
    <source>
        <strain evidence="1">LR/14</strain>
    </source>
</reference>
<organism evidence="1">
    <name type="scientific">Lactiplantibacillus plantarum</name>
    <name type="common">Lactobacillus plantarum</name>
    <dbReference type="NCBI Taxonomy" id="1590"/>
    <lineage>
        <taxon>Bacteria</taxon>
        <taxon>Bacillati</taxon>
        <taxon>Bacillota</taxon>
        <taxon>Bacilli</taxon>
        <taxon>Lactobacillales</taxon>
        <taxon>Lactobacillaceae</taxon>
        <taxon>Lactiplantibacillus</taxon>
    </lineage>
</organism>
<dbReference type="AlphaFoldDB" id="I2DBG9"/>
<accession>I2DBG9</accession>
<evidence type="ECO:0000313" key="1">
    <source>
        <dbReference type="EMBL" id="AFJ79555.1"/>
    </source>
</evidence>